<keyword evidence="2 5" id="KW-0378">Hydrolase</keyword>
<dbReference type="Gene3D" id="2.160.20.10">
    <property type="entry name" value="Single-stranded right-handed beta-helix, Pectin lyase-like"/>
    <property type="match status" value="1"/>
</dbReference>
<dbReference type="InterPro" id="IPR000070">
    <property type="entry name" value="Pectinesterase_cat"/>
</dbReference>
<organism evidence="7 8">
    <name type="scientific">Halanaerobium salsuginis</name>
    <dbReference type="NCBI Taxonomy" id="29563"/>
    <lineage>
        <taxon>Bacteria</taxon>
        <taxon>Bacillati</taxon>
        <taxon>Bacillota</taxon>
        <taxon>Clostridia</taxon>
        <taxon>Halanaerobiales</taxon>
        <taxon>Halanaerobiaceae</taxon>
        <taxon>Halanaerobium</taxon>
    </lineage>
</organism>
<dbReference type="PROSITE" id="PS00503">
    <property type="entry name" value="PECTINESTERASE_2"/>
    <property type="match status" value="1"/>
</dbReference>
<dbReference type="Proteomes" id="UP000199006">
    <property type="component" value="Unassembled WGS sequence"/>
</dbReference>
<dbReference type="RefSeq" id="WP_089861024.1">
    <property type="nucleotide sequence ID" value="NZ_FOTI01000013.1"/>
</dbReference>
<dbReference type="EMBL" id="FOTI01000013">
    <property type="protein sequence ID" value="SFL46174.1"/>
    <property type="molecule type" value="Genomic_DNA"/>
</dbReference>
<feature type="active site" evidence="4">
    <location>
        <position position="163"/>
    </location>
</feature>
<gene>
    <name evidence="7" type="ORF">SAMN02983006_01209</name>
</gene>
<comment type="catalytic activity">
    <reaction evidence="5">
        <text>[(1-&gt;4)-alpha-D-galacturonosyl methyl ester](n) + n H2O = [(1-&gt;4)-alpha-D-galacturonosyl](n) + n methanol + n H(+)</text>
        <dbReference type="Rhea" id="RHEA:22380"/>
        <dbReference type="Rhea" id="RHEA-COMP:14570"/>
        <dbReference type="Rhea" id="RHEA-COMP:14573"/>
        <dbReference type="ChEBI" id="CHEBI:15377"/>
        <dbReference type="ChEBI" id="CHEBI:15378"/>
        <dbReference type="ChEBI" id="CHEBI:17790"/>
        <dbReference type="ChEBI" id="CHEBI:140522"/>
        <dbReference type="ChEBI" id="CHEBI:140523"/>
        <dbReference type="EC" id="3.1.1.11"/>
    </reaction>
</comment>
<dbReference type="SUPFAM" id="SSF51126">
    <property type="entry name" value="Pectin lyase-like"/>
    <property type="match status" value="1"/>
</dbReference>
<dbReference type="GO" id="GO:0042545">
    <property type="term" value="P:cell wall modification"/>
    <property type="evidence" value="ECO:0007669"/>
    <property type="project" value="UniProtKB-UniRule"/>
</dbReference>
<comment type="pathway">
    <text evidence="5">Glycan metabolism; pectin degradation; 2-dehydro-3-deoxy-D-gluconate from pectin: step 1/5.</text>
</comment>
<feature type="domain" description="Pectinesterase catalytic" evidence="6">
    <location>
        <begin position="4"/>
        <end position="300"/>
    </location>
</feature>
<dbReference type="GO" id="GO:0045490">
    <property type="term" value="P:pectin catabolic process"/>
    <property type="evidence" value="ECO:0007669"/>
    <property type="project" value="UniProtKB-UniRule"/>
</dbReference>
<dbReference type="Pfam" id="PF01095">
    <property type="entry name" value="Pectinesterase"/>
    <property type="match status" value="1"/>
</dbReference>
<accession>A0A1I4HVP8</accession>
<dbReference type="InterPro" id="IPR033131">
    <property type="entry name" value="Pectinesterase_Asp_AS"/>
</dbReference>
<dbReference type="PANTHER" id="PTHR31321">
    <property type="entry name" value="ACYL-COA THIOESTER HYDROLASE YBHC-RELATED"/>
    <property type="match status" value="1"/>
</dbReference>
<dbReference type="GO" id="GO:0009279">
    <property type="term" value="C:cell outer membrane"/>
    <property type="evidence" value="ECO:0007669"/>
    <property type="project" value="TreeGrafter"/>
</dbReference>
<dbReference type="OrthoDB" id="9804686at2"/>
<keyword evidence="8" id="KW-1185">Reference proteome</keyword>
<dbReference type="InterPro" id="IPR018040">
    <property type="entry name" value="Pectinesterase_Tyr_AS"/>
</dbReference>
<evidence type="ECO:0000313" key="8">
    <source>
        <dbReference type="Proteomes" id="UP000199006"/>
    </source>
</evidence>
<evidence type="ECO:0000256" key="4">
    <source>
        <dbReference type="PROSITE-ProRule" id="PRU10040"/>
    </source>
</evidence>
<proteinExistence type="inferred from homology"/>
<keyword evidence="3 5" id="KW-0063">Aspartyl esterase</keyword>
<protein>
    <recommendedName>
        <fullName evidence="5">Pectinesterase</fullName>
        <ecNumber evidence="5">3.1.1.11</ecNumber>
    </recommendedName>
</protein>
<evidence type="ECO:0000313" key="7">
    <source>
        <dbReference type="EMBL" id="SFL46174.1"/>
    </source>
</evidence>
<dbReference type="InterPro" id="IPR012334">
    <property type="entry name" value="Pectin_lyas_fold"/>
</dbReference>
<dbReference type="PROSITE" id="PS00800">
    <property type="entry name" value="PECTINESTERASE_1"/>
    <property type="match status" value="1"/>
</dbReference>
<reference evidence="7 8" key="1">
    <citation type="submission" date="2016-10" db="EMBL/GenBank/DDBJ databases">
        <authorList>
            <person name="de Groot N.N."/>
        </authorList>
    </citation>
    <scope>NUCLEOTIDE SEQUENCE [LARGE SCALE GENOMIC DNA]</scope>
    <source>
        <strain evidence="7 8">ATCC 51327</strain>
    </source>
</reference>
<dbReference type="STRING" id="29563.SAMN02983006_01209"/>
<dbReference type="InterPro" id="IPR011050">
    <property type="entry name" value="Pectin_lyase_fold/virulence"/>
</dbReference>
<evidence type="ECO:0000256" key="1">
    <source>
        <dbReference type="ARBA" id="ARBA00008891"/>
    </source>
</evidence>
<evidence type="ECO:0000256" key="3">
    <source>
        <dbReference type="ARBA" id="ARBA00023085"/>
    </source>
</evidence>
<dbReference type="EC" id="3.1.1.11" evidence="5"/>
<evidence type="ECO:0000256" key="5">
    <source>
        <dbReference type="RuleBase" id="RU000589"/>
    </source>
</evidence>
<dbReference type="UniPathway" id="UPA00545">
    <property type="reaction ID" value="UER00823"/>
</dbReference>
<comment type="similarity">
    <text evidence="1">Belongs to the pectinesterase family.</text>
</comment>
<dbReference type="AlphaFoldDB" id="A0A1I4HVP8"/>
<dbReference type="PANTHER" id="PTHR31321:SF57">
    <property type="entry name" value="PECTINESTERASE 53-RELATED"/>
    <property type="match status" value="1"/>
</dbReference>
<evidence type="ECO:0000256" key="2">
    <source>
        <dbReference type="ARBA" id="ARBA00022801"/>
    </source>
</evidence>
<evidence type="ECO:0000259" key="6">
    <source>
        <dbReference type="Pfam" id="PF01095"/>
    </source>
</evidence>
<dbReference type="GO" id="GO:0030599">
    <property type="term" value="F:pectinesterase activity"/>
    <property type="evidence" value="ECO:0007669"/>
    <property type="project" value="UniProtKB-UniRule"/>
</dbReference>
<name>A0A1I4HVP8_9FIRM</name>
<sequence length="308" mass="34540">MSKLVVAKDKTGDFNTIQAAIDKIPENNIYPIEIFIKQGIYREVINIPAEKQFIKLIGEDKFKTVISYDNFNGKLKEDGTKYGTTGSSTAFLYADNFQAENLTFANTHLRDQYQDDGSQAVAVKSQGDKMVFKNVRFLGHQDTLYANQGRQYFSDCYIEGDVDFIFGAAQAVFENCQIHSLDRNKDINGYITAASTSINDAYGFLFIDCEFTADTAADTVYLGRPWHPGGDPDAIAAVVIRDSQLGKHIKKTGWTQMSGFSPAEARLFEYNNYGPGAVTNSSRRTLTEKQAQEFTIKDVLKDWKPQIK</sequence>